<feature type="non-terminal residue" evidence="2">
    <location>
        <position position="86"/>
    </location>
</feature>
<evidence type="ECO:0000313" key="2">
    <source>
        <dbReference type="EMBL" id="KOS38420.1"/>
    </source>
</evidence>
<keyword evidence="1" id="KW-1133">Transmembrane helix</keyword>
<gene>
    <name evidence="2" type="ORF">ACN38_g10767</name>
</gene>
<accession>A0A0M8P1D1</accession>
<reference evidence="2 3" key="1">
    <citation type="submission" date="2015-08" db="EMBL/GenBank/DDBJ databases">
        <title>Genome sequencing of Penicillium nordicum.</title>
        <authorList>
            <person name="Nguyen H.D."/>
            <person name="Seifert K.A."/>
        </authorList>
    </citation>
    <scope>NUCLEOTIDE SEQUENCE [LARGE SCALE GENOMIC DNA]</scope>
    <source>
        <strain evidence="2 3">DAOMC 185683</strain>
    </source>
</reference>
<dbReference type="Proteomes" id="UP000037696">
    <property type="component" value="Unassembled WGS sequence"/>
</dbReference>
<keyword evidence="1" id="KW-0812">Transmembrane</keyword>
<proteinExistence type="predicted"/>
<keyword evidence="3" id="KW-1185">Reference proteome</keyword>
<keyword evidence="1" id="KW-0472">Membrane</keyword>
<protein>
    <submittedName>
        <fullName evidence="2">Uncharacterized protein</fullName>
    </submittedName>
</protein>
<dbReference type="AlphaFoldDB" id="A0A0M8P1D1"/>
<organism evidence="2 3">
    <name type="scientific">Penicillium nordicum</name>
    <dbReference type="NCBI Taxonomy" id="229535"/>
    <lineage>
        <taxon>Eukaryota</taxon>
        <taxon>Fungi</taxon>
        <taxon>Dikarya</taxon>
        <taxon>Ascomycota</taxon>
        <taxon>Pezizomycotina</taxon>
        <taxon>Eurotiomycetes</taxon>
        <taxon>Eurotiomycetidae</taxon>
        <taxon>Eurotiales</taxon>
        <taxon>Aspergillaceae</taxon>
        <taxon>Penicillium</taxon>
    </lineage>
</organism>
<comment type="caution">
    <text evidence="2">The sequence shown here is derived from an EMBL/GenBank/DDBJ whole genome shotgun (WGS) entry which is preliminary data.</text>
</comment>
<evidence type="ECO:0000313" key="3">
    <source>
        <dbReference type="Proteomes" id="UP000037696"/>
    </source>
</evidence>
<evidence type="ECO:0000256" key="1">
    <source>
        <dbReference type="SAM" id="Phobius"/>
    </source>
</evidence>
<dbReference type="EMBL" id="LHQQ01000253">
    <property type="protein sequence ID" value="KOS38420.1"/>
    <property type="molecule type" value="Genomic_DNA"/>
</dbReference>
<feature type="transmembrane region" description="Helical" evidence="1">
    <location>
        <begin position="51"/>
        <end position="76"/>
    </location>
</feature>
<name>A0A0M8P1D1_9EURO</name>
<sequence>MGAEKSRGDPEAKHPLHTSVRATKYAPGFIPADLALPAETISKHYRHTPSYVVWFITAFLKHLLILTSLLFVYYTLYKFNSDSIQI</sequence>